<accession>A0A543FPA7</accession>
<keyword evidence="12" id="KW-1185">Reference proteome</keyword>
<dbReference type="GO" id="GO:0003848">
    <property type="term" value="F:2-amino-4-hydroxy-6-hydroxymethyldihydropteridine diphosphokinase activity"/>
    <property type="evidence" value="ECO:0007669"/>
    <property type="project" value="UniProtKB-EC"/>
</dbReference>
<dbReference type="PANTHER" id="PTHR43071:SF1">
    <property type="entry name" value="2-AMINO-4-HYDROXY-6-HYDROXYMETHYLDIHYDROPTERIDINE PYROPHOSPHOKINASE"/>
    <property type="match status" value="1"/>
</dbReference>
<dbReference type="GO" id="GO:0005524">
    <property type="term" value="F:ATP binding"/>
    <property type="evidence" value="ECO:0007669"/>
    <property type="project" value="UniProtKB-KW"/>
</dbReference>
<proteinExistence type="predicted"/>
<comment type="catalytic activity">
    <reaction evidence="1">
        <text>6-hydroxymethyl-7,8-dihydropterin + ATP = (7,8-dihydropterin-6-yl)methyl diphosphate + AMP + H(+)</text>
        <dbReference type="Rhea" id="RHEA:11412"/>
        <dbReference type="ChEBI" id="CHEBI:15378"/>
        <dbReference type="ChEBI" id="CHEBI:30616"/>
        <dbReference type="ChEBI" id="CHEBI:44841"/>
        <dbReference type="ChEBI" id="CHEBI:72950"/>
        <dbReference type="ChEBI" id="CHEBI:456215"/>
        <dbReference type="EC" id="2.7.6.3"/>
    </reaction>
</comment>
<dbReference type="InterPro" id="IPR035907">
    <property type="entry name" value="Hppk_sf"/>
</dbReference>
<keyword evidence="6 11" id="KW-0418">Kinase</keyword>
<dbReference type="GO" id="GO:0046656">
    <property type="term" value="P:folic acid biosynthetic process"/>
    <property type="evidence" value="ECO:0007669"/>
    <property type="project" value="UniProtKB-KW"/>
</dbReference>
<comment type="caution">
    <text evidence="11">The sequence shown here is derived from an EMBL/GenBank/DDBJ whole genome shotgun (WGS) entry which is preliminary data.</text>
</comment>
<evidence type="ECO:0000256" key="3">
    <source>
        <dbReference type="ARBA" id="ARBA00013253"/>
    </source>
</evidence>
<dbReference type="Proteomes" id="UP000319818">
    <property type="component" value="Unassembled WGS sequence"/>
</dbReference>
<sequence length="225" mass="24319">MTKAVLSLGSNLGDRFEHLRSAVAGLGDAVRAASPVYETAAWGGVEQDDFLNAVLVVEDSGTDAWGWLRRCQELERAAKRVRDVHWGPRTLDVDVVTVDGPDGPVLSDHPELLLPHPGTPERATVLRPWLDVEPDAVLPGHGPVAALLAALGPRAEDGMHRRHDLVLLVPPTGSPARTSTAQLPAERTGDPAEYTRYEAGPPAHPAETWIRRSTHRTPGRGHEAR</sequence>
<evidence type="ECO:0000256" key="9">
    <source>
        <dbReference type="SAM" id="MobiDB-lite"/>
    </source>
</evidence>
<dbReference type="SUPFAM" id="SSF55083">
    <property type="entry name" value="6-hydroxymethyl-7,8-dihydropterin pyrophosphokinase, HPPK"/>
    <property type="match status" value="1"/>
</dbReference>
<evidence type="ECO:0000256" key="6">
    <source>
        <dbReference type="ARBA" id="ARBA00022777"/>
    </source>
</evidence>
<dbReference type="EMBL" id="VFPH01000003">
    <property type="protein sequence ID" value="TQM35672.1"/>
    <property type="molecule type" value="Genomic_DNA"/>
</dbReference>
<keyword evidence="7" id="KW-0067">ATP-binding</keyword>
<evidence type="ECO:0000256" key="1">
    <source>
        <dbReference type="ARBA" id="ARBA00000198"/>
    </source>
</evidence>
<dbReference type="AlphaFoldDB" id="A0A543FPA7"/>
<protein>
    <recommendedName>
        <fullName evidence="3">2-amino-4-hydroxy-6-hydroxymethyldihydropteridine diphosphokinase</fullName>
        <ecNumber evidence="3">2.7.6.3</ecNumber>
    </recommendedName>
</protein>
<dbReference type="EC" id="2.7.6.3" evidence="3"/>
<keyword evidence="8" id="KW-0289">Folate biosynthesis</keyword>
<evidence type="ECO:0000256" key="4">
    <source>
        <dbReference type="ARBA" id="ARBA00022679"/>
    </source>
</evidence>
<dbReference type="UniPathway" id="UPA00077">
    <property type="reaction ID" value="UER00155"/>
</dbReference>
<dbReference type="Pfam" id="PF01288">
    <property type="entry name" value="HPPK"/>
    <property type="match status" value="1"/>
</dbReference>
<dbReference type="GO" id="GO:0016301">
    <property type="term" value="F:kinase activity"/>
    <property type="evidence" value="ECO:0007669"/>
    <property type="project" value="UniProtKB-KW"/>
</dbReference>
<evidence type="ECO:0000256" key="8">
    <source>
        <dbReference type="ARBA" id="ARBA00022909"/>
    </source>
</evidence>
<keyword evidence="5" id="KW-0547">Nucleotide-binding</keyword>
<dbReference type="GO" id="GO:0046654">
    <property type="term" value="P:tetrahydrofolate biosynthetic process"/>
    <property type="evidence" value="ECO:0007669"/>
    <property type="project" value="UniProtKB-UniPathway"/>
</dbReference>
<feature type="compositionally biased region" description="Basic and acidic residues" evidence="9">
    <location>
        <begin position="187"/>
        <end position="196"/>
    </location>
</feature>
<name>A0A543FPA7_9PSEU</name>
<dbReference type="PANTHER" id="PTHR43071">
    <property type="entry name" value="2-AMINO-4-HYDROXY-6-HYDROXYMETHYLDIHYDROPTERIDINE PYROPHOSPHOKINASE"/>
    <property type="match status" value="1"/>
</dbReference>
<feature type="domain" description="7,8-dihydro-6-hydroxymethylpterin-pyrophosphokinase" evidence="10">
    <location>
        <begin position="85"/>
        <end position="96"/>
    </location>
</feature>
<dbReference type="NCBIfam" id="TIGR01498">
    <property type="entry name" value="folK"/>
    <property type="match status" value="1"/>
</dbReference>
<dbReference type="OrthoDB" id="9808041at2"/>
<gene>
    <name evidence="11" type="ORF">FB388_7111</name>
</gene>
<evidence type="ECO:0000259" key="10">
    <source>
        <dbReference type="PROSITE" id="PS00794"/>
    </source>
</evidence>
<evidence type="ECO:0000256" key="5">
    <source>
        <dbReference type="ARBA" id="ARBA00022741"/>
    </source>
</evidence>
<evidence type="ECO:0000313" key="11">
    <source>
        <dbReference type="EMBL" id="TQM35672.1"/>
    </source>
</evidence>
<evidence type="ECO:0000313" key="12">
    <source>
        <dbReference type="Proteomes" id="UP000319818"/>
    </source>
</evidence>
<evidence type="ECO:0000256" key="2">
    <source>
        <dbReference type="ARBA" id="ARBA00005051"/>
    </source>
</evidence>
<evidence type="ECO:0000256" key="7">
    <source>
        <dbReference type="ARBA" id="ARBA00022840"/>
    </source>
</evidence>
<comment type="pathway">
    <text evidence="2">Cofactor biosynthesis; tetrahydrofolate biosynthesis; 2-amino-4-hydroxy-6-hydroxymethyl-7,8-dihydropteridine diphosphate from 7,8-dihydroneopterin triphosphate: step 4/4.</text>
</comment>
<feature type="region of interest" description="Disordered" evidence="9">
    <location>
        <begin position="169"/>
        <end position="225"/>
    </location>
</feature>
<reference evidence="11 12" key="1">
    <citation type="submission" date="2019-06" db="EMBL/GenBank/DDBJ databases">
        <title>Sequencing the genomes of 1000 actinobacteria strains.</title>
        <authorList>
            <person name="Klenk H.-P."/>
        </authorList>
    </citation>
    <scope>NUCLEOTIDE SEQUENCE [LARGE SCALE GENOMIC DNA]</scope>
    <source>
        <strain evidence="11 12">DSM 45511</strain>
    </source>
</reference>
<dbReference type="InterPro" id="IPR000550">
    <property type="entry name" value="Hppk"/>
</dbReference>
<dbReference type="PROSITE" id="PS00794">
    <property type="entry name" value="HPPK"/>
    <property type="match status" value="1"/>
</dbReference>
<keyword evidence="4" id="KW-0808">Transferase</keyword>
<organism evidence="11 12">
    <name type="scientific">Pseudonocardia cypriaca</name>
    <dbReference type="NCBI Taxonomy" id="882449"/>
    <lineage>
        <taxon>Bacteria</taxon>
        <taxon>Bacillati</taxon>
        <taxon>Actinomycetota</taxon>
        <taxon>Actinomycetes</taxon>
        <taxon>Pseudonocardiales</taxon>
        <taxon>Pseudonocardiaceae</taxon>
        <taxon>Pseudonocardia</taxon>
    </lineage>
</organism>
<dbReference type="Gene3D" id="3.30.70.560">
    <property type="entry name" value="7,8-Dihydro-6-hydroxymethylpterin-pyrophosphokinase HPPK"/>
    <property type="match status" value="1"/>
</dbReference>
<dbReference type="CDD" id="cd00483">
    <property type="entry name" value="HPPK"/>
    <property type="match status" value="1"/>
</dbReference>